<evidence type="ECO:0000256" key="1">
    <source>
        <dbReference type="ARBA" id="ARBA00022729"/>
    </source>
</evidence>
<feature type="domain" description="PBP" evidence="3">
    <location>
        <begin position="20"/>
        <end position="306"/>
    </location>
</feature>
<evidence type="ECO:0000259" key="3">
    <source>
        <dbReference type="Pfam" id="PF12849"/>
    </source>
</evidence>
<feature type="signal peptide" evidence="2">
    <location>
        <begin position="1"/>
        <end position="22"/>
    </location>
</feature>
<evidence type="ECO:0000256" key="2">
    <source>
        <dbReference type="SAM" id="SignalP"/>
    </source>
</evidence>
<protein>
    <submittedName>
        <fullName evidence="4">Phosphate ABC transporter substrate-binding protein</fullName>
    </submittedName>
</protein>
<dbReference type="PANTHER" id="PTHR30570:SF1">
    <property type="entry name" value="PHOSPHATE-BINDING PROTEIN PSTS"/>
    <property type="match status" value="1"/>
</dbReference>
<organism evidence="4 5">
    <name type="scientific">Caulobacter segnis</name>
    <dbReference type="NCBI Taxonomy" id="88688"/>
    <lineage>
        <taxon>Bacteria</taxon>
        <taxon>Pseudomonadati</taxon>
        <taxon>Pseudomonadota</taxon>
        <taxon>Alphaproteobacteria</taxon>
        <taxon>Caulobacterales</taxon>
        <taxon>Caulobacteraceae</taxon>
        <taxon>Caulobacter</taxon>
    </lineage>
</organism>
<accession>A0A2W5V3T7</accession>
<dbReference type="Proteomes" id="UP000249393">
    <property type="component" value="Unassembled WGS sequence"/>
</dbReference>
<proteinExistence type="predicted"/>
<name>A0A2W5V3T7_9CAUL</name>
<keyword evidence="1 2" id="KW-0732">Signal</keyword>
<feature type="chain" id="PRO_5015959234" evidence="2">
    <location>
        <begin position="23"/>
        <end position="346"/>
    </location>
</feature>
<dbReference type="InterPro" id="IPR024370">
    <property type="entry name" value="PBP_domain"/>
</dbReference>
<gene>
    <name evidence="4" type="ORF">DI526_10160</name>
</gene>
<dbReference type="RefSeq" id="WP_304277269.1">
    <property type="nucleotide sequence ID" value="NZ_QFQZ01000026.1"/>
</dbReference>
<evidence type="ECO:0000313" key="5">
    <source>
        <dbReference type="Proteomes" id="UP000249393"/>
    </source>
</evidence>
<dbReference type="Pfam" id="PF12849">
    <property type="entry name" value="PBP_like_2"/>
    <property type="match status" value="1"/>
</dbReference>
<dbReference type="EMBL" id="QFQZ01000026">
    <property type="protein sequence ID" value="PZR34470.1"/>
    <property type="molecule type" value="Genomic_DNA"/>
</dbReference>
<sequence length="346" mass="36542">MNKLLGAVATIALLAVADQAHAARDYVWAAGSSTVFPFSTRVAENFSKKTGKKSPKVESLGTGGGIKMFCGGTGEKFPDIANASRPMKKSEFQACQKAGVKDIVELKIGFDGIVVATDKQGPDFNFKLEQLYLGLADQTLRGGQLVKQPYKTWNEVGQGLPKARILVYGPPPTSGTRDAFVELAMEGGAAKLPTLAKMKGEDEKKFKATVSPMRTDGGWVDAGENDNAIVGTIEKTPNALGVFGFSFLEENASRIKGAAVNGVKPTPAAIASGQYPLSRSLYIYVKKSQVGVTPGLKEFVTEFVSDAATGRGGYLQGRGLIPLPPAQHVAMKSKAGAMPAMPAPKE</sequence>
<dbReference type="InterPro" id="IPR050811">
    <property type="entry name" value="Phosphate_ABC_transporter"/>
</dbReference>
<dbReference type="Gene3D" id="3.40.190.10">
    <property type="entry name" value="Periplasmic binding protein-like II"/>
    <property type="match status" value="2"/>
</dbReference>
<dbReference type="PANTHER" id="PTHR30570">
    <property type="entry name" value="PERIPLASMIC PHOSPHATE BINDING COMPONENT OF PHOSPHATE ABC TRANSPORTER"/>
    <property type="match status" value="1"/>
</dbReference>
<evidence type="ECO:0000313" key="4">
    <source>
        <dbReference type="EMBL" id="PZR34470.1"/>
    </source>
</evidence>
<reference evidence="4 5" key="1">
    <citation type="submission" date="2017-08" db="EMBL/GenBank/DDBJ databases">
        <title>Infants hospitalized years apart are colonized by the same room-sourced microbial strains.</title>
        <authorList>
            <person name="Brooks B."/>
            <person name="Olm M.R."/>
            <person name="Firek B.A."/>
            <person name="Baker R."/>
            <person name="Thomas B.C."/>
            <person name="Morowitz M.J."/>
            <person name="Banfield J.F."/>
        </authorList>
    </citation>
    <scope>NUCLEOTIDE SEQUENCE [LARGE SCALE GENOMIC DNA]</scope>
    <source>
        <strain evidence="4">S2_003_000_R2_4</strain>
    </source>
</reference>
<dbReference type="SUPFAM" id="SSF53850">
    <property type="entry name" value="Periplasmic binding protein-like II"/>
    <property type="match status" value="1"/>
</dbReference>
<comment type="caution">
    <text evidence="4">The sequence shown here is derived from an EMBL/GenBank/DDBJ whole genome shotgun (WGS) entry which is preliminary data.</text>
</comment>
<dbReference type="AlphaFoldDB" id="A0A2W5V3T7"/>